<dbReference type="InterPro" id="IPR051781">
    <property type="entry name" value="Metallo-dep_Hydrolase"/>
</dbReference>
<dbReference type="InterPro" id="IPR057744">
    <property type="entry name" value="OTAase-like"/>
</dbReference>
<evidence type="ECO:0000313" key="4">
    <source>
        <dbReference type="Proteomes" id="UP000253426"/>
    </source>
</evidence>
<feature type="domain" description="Amidohydrolase-related" evidence="2">
    <location>
        <begin position="109"/>
        <end position="469"/>
    </location>
</feature>
<comment type="caution">
    <text evidence="3">The sequence shown here is derived from an EMBL/GenBank/DDBJ whole genome shotgun (WGS) entry which is preliminary data.</text>
</comment>
<dbReference type="SUPFAM" id="SSF51338">
    <property type="entry name" value="Composite domain of metallo-dependent hydrolases"/>
    <property type="match status" value="2"/>
</dbReference>
<keyword evidence="3" id="KW-0378">Hydrolase</keyword>
<proteinExistence type="predicted"/>
<dbReference type="Gene3D" id="2.30.40.10">
    <property type="entry name" value="Urease, subunit C, domain 1"/>
    <property type="match status" value="1"/>
</dbReference>
<reference evidence="3 4" key="1">
    <citation type="submission" date="2018-06" db="EMBL/GenBank/DDBJ databases">
        <title>Genomic Encyclopedia of Type Strains, Phase IV (KMG-IV): sequencing the most valuable type-strain genomes for metagenomic binning, comparative biology and taxonomic classification.</title>
        <authorList>
            <person name="Goeker M."/>
        </authorList>
    </citation>
    <scope>NUCLEOTIDE SEQUENCE [LARGE SCALE GENOMIC DNA]</scope>
    <source>
        <strain evidence="3 4">DSM 25532</strain>
    </source>
</reference>
<evidence type="ECO:0000313" key="3">
    <source>
        <dbReference type="EMBL" id="RBP35384.1"/>
    </source>
</evidence>
<keyword evidence="1" id="KW-0732">Signal</keyword>
<dbReference type="PANTHER" id="PTHR43135:SF3">
    <property type="entry name" value="ALPHA-D-RIBOSE 1-METHYLPHOSPHONATE 5-TRIPHOSPHATE DIPHOSPHATASE"/>
    <property type="match status" value="1"/>
</dbReference>
<dbReference type="CDD" id="cd01299">
    <property type="entry name" value="Met_dep_hydrolase_A"/>
    <property type="match status" value="1"/>
</dbReference>
<dbReference type="Proteomes" id="UP000253426">
    <property type="component" value="Unassembled WGS sequence"/>
</dbReference>
<dbReference type="Pfam" id="PF01979">
    <property type="entry name" value="Amidohydro_1"/>
    <property type="match status" value="1"/>
</dbReference>
<dbReference type="InterPro" id="IPR011059">
    <property type="entry name" value="Metal-dep_hydrolase_composite"/>
</dbReference>
<dbReference type="InterPro" id="IPR006680">
    <property type="entry name" value="Amidohydro-rel"/>
</dbReference>
<dbReference type="AlphaFoldDB" id="A0A366H103"/>
<dbReference type="Gene3D" id="3.20.20.140">
    <property type="entry name" value="Metal-dependent hydrolases"/>
    <property type="match status" value="1"/>
</dbReference>
<feature type="signal peptide" evidence="1">
    <location>
        <begin position="1"/>
        <end position="43"/>
    </location>
</feature>
<dbReference type="PANTHER" id="PTHR43135">
    <property type="entry name" value="ALPHA-D-RIBOSE 1-METHYLPHOSPHONATE 5-TRIPHOSPHATE DIPHOSPHATASE"/>
    <property type="match status" value="1"/>
</dbReference>
<sequence>MWLRPDAQSNSPNRMKLPFSMAPFIRHISRLSLLMAISAAAQAPPSPPAQAPASVTLFSNVRIFDGKSGELSAPSHVLVRGNKIEKISASPIPTDRRGDTVLIDGGGRTLMPGLIDAHVHLMLESVPLQVALMSEINYLSLVAGKAAEKQLLRGFTTVRDMGGASFALKRAIDEGVIPGPRIYPSGATISQTSGHGDFRLPPLVPRERGAPLTYPESTGMTAIADGVDEVLLRTRENLMRGATQIKVMAGGGVSSNYDPLDVTQYTLEEMQAAVRAAENWGTYVSVHAYTPHAIQLAIQAGVKCIEHGQLVDEETAKLMAAKGIWWSLQPFLDDPDATRFKEGSPNHLKQLMVTRGTDRAYELAKKHKIQTAFGTDTLFDAKLAPRQGAQLTKLTRWYQPAEILKMATSDNASLLATCGLRNPYPGKLGVVEEGALADLLLVDGDPIIDIKLVEDPEKNFLVIMKDGKVYKNALRP</sequence>
<dbReference type="InterPro" id="IPR032466">
    <property type="entry name" value="Metal_Hydrolase"/>
</dbReference>
<name>A0A366H103_9BACT</name>
<gene>
    <name evidence="3" type="ORF">DES53_12251</name>
</gene>
<organism evidence="3 4">
    <name type="scientific">Roseimicrobium gellanilyticum</name>
    <dbReference type="NCBI Taxonomy" id="748857"/>
    <lineage>
        <taxon>Bacteria</taxon>
        <taxon>Pseudomonadati</taxon>
        <taxon>Verrucomicrobiota</taxon>
        <taxon>Verrucomicrobiia</taxon>
        <taxon>Verrucomicrobiales</taxon>
        <taxon>Verrucomicrobiaceae</taxon>
        <taxon>Roseimicrobium</taxon>
    </lineage>
</organism>
<feature type="chain" id="PRO_5016884128" evidence="1">
    <location>
        <begin position="44"/>
        <end position="476"/>
    </location>
</feature>
<dbReference type="EMBL" id="QNRR01000022">
    <property type="protein sequence ID" value="RBP35384.1"/>
    <property type="molecule type" value="Genomic_DNA"/>
</dbReference>
<evidence type="ECO:0000256" key="1">
    <source>
        <dbReference type="SAM" id="SignalP"/>
    </source>
</evidence>
<accession>A0A366H103</accession>
<dbReference type="SUPFAM" id="SSF51556">
    <property type="entry name" value="Metallo-dependent hydrolases"/>
    <property type="match status" value="1"/>
</dbReference>
<protein>
    <submittedName>
        <fullName evidence="3">Imidazolonepropionase-like amidohydrolase</fullName>
    </submittedName>
</protein>
<keyword evidence="4" id="KW-1185">Reference proteome</keyword>
<evidence type="ECO:0000259" key="2">
    <source>
        <dbReference type="Pfam" id="PF01979"/>
    </source>
</evidence>
<dbReference type="GO" id="GO:0016810">
    <property type="term" value="F:hydrolase activity, acting on carbon-nitrogen (but not peptide) bonds"/>
    <property type="evidence" value="ECO:0007669"/>
    <property type="project" value="InterPro"/>
</dbReference>